<gene>
    <name evidence="1" type="ORF">DXX92_13910</name>
</gene>
<proteinExistence type="predicted"/>
<dbReference type="AlphaFoldDB" id="A0A3E0UGZ5"/>
<comment type="caution">
    <text evidence="1">The sequence shown here is derived from an EMBL/GenBank/DDBJ whole genome shotgun (WGS) entry which is preliminary data.</text>
</comment>
<evidence type="ECO:0000313" key="2">
    <source>
        <dbReference type="Proteomes" id="UP000256999"/>
    </source>
</evidence>
<evidence type="ECO:0000313" key="1">
    <source>
        <dbReference type="EMBL" id="REL36321.1"/>
    </source>
</evidence>
<protein>
    <submittedName>
        <fullName evidence="1">Uncharacterized protein</fullName>
    </submittedName>
</protein>
<dbReference type="Proteomes" id="UP000256999">
    <property type="component" value="Unassembled WGS sequence"/>
</dbReference>
<dbReference type="EMBL" id="QUOV01000001">
    <property type="protein sequence ID" value="REL36321.1"/>
    <property type="molecule type" value="Genomic_DNA"/>
</dbReference>
<reference evidence="1 2" key="1">
    <citation type="submission" date="2018-08" db="EMBL/GenBank/DDBJ databases">
        <title>Thalassotalea euphylliae genome.</title>
        <authorList>
            <person name="Summers S."/>
            <person name="Rice S.A."/>
            <person name="Freckelton M.L."/>
            <person name="Nedved B.T."/>
            <person name="Hadfield M.G."/>
        </authorList>
    </citation>
    <scope>NUCLEOTIDE SEQUENCE [LARGE SCALE GENOMIC DNA]</scope>
    <source>
        <strain evidence="1 2">H2</strain>
    </source>
</reference>
<name>A0A3E0UGZ5_9GAMM</name>
<accession>A0A3E0UGZ5</accession>
<dbReference type="RefSeq" id="WP_116000989.1">
    <property type="nucleotide sequence ID" value="NZ_QUOV01000001.1"/>
</dbReference>
<sequence>MTWKLLGILILVILALPTRYLVFVDQVYGREGFEYMPTALLNWRVGVLGDYEVSGSYDILSYYTYKMNALEVHDSNRMLYLIEYKKLIELIDFDNFSQTTLNKLMIESAHKGKLDTFTELYCNANRLDFTDIKFNYEPNIPTHLSEYISSSKVDRLTC</sequence>
<organism evidence="1 2">
    <name type="scientific">Thalassotalea euphylliae</name>
    <dbReference type="NCBI Taxonomy" id="1655234"/>
    <lineage>
        <taxon>Bacteria</taxon>
        <taxon>Pseudomonadati</taxon>
        <taxon>Pseudomonadota</taxon>
        <taxon>Gammaproteobacteria</taxon>
        <taxon>Alteromonadales</taxon>
        <taxon>Colwelliaceae</taxon>
        <taxon>Thalassotalea</taxon>
    </lineage>
</organism>